<dbReference type="InParanoid" id="A0A1S0TLY0"/>
<organism evidence="2">
    <name type="scientific">Loa loa</name>
    <name type="common">Eye worm</name>
    <name type="synonym">Filaria loa</name>
    <dbReference type="NCBI Taxonomy" id="7209"/>
    <lineage>
        <taxon>Eukaryota</taxon>
        <taxon>Metazoa</taxon>
        <taxon>Ecdysozoa</taxon>
        <taxon>Nematoda</taxon>
        <taxon>Chromadorea</taxon>
        <taxon>Rhabditida</taxon>
        <taxon>Spirurina</taxon>
        <taxon>Spiruromorpha</taxon>
        <taxon>Filarioidea</taxon>
        <taxon>Onchocercidae</taxon>
        <taxon>Loa</taxon>
    </lineage>
</organism>
<dbReference type="EMBL" id="JH713078">
    <property type="protein sequence ID" value="EFO16196.1"/>
    <property type="molecule type" value="Genomic_DNA"/>
</dbReference>
<protein>
    <submittedName>
        <fullName evidence="2">Uncharacterized protein</fullName>
    </submittedName>
</protein>
<gene>
    <name evidence="2" type="ORF">LOAG_12313</name>
</gene>
<dbReference type="RefSeq" id="XP_003147874.1">
    <property type="nucleotide sequence ID" value="XM_003147826.1"/>
</dbReference>
<accession>A0A1S0TLY0</accession>
<feature type="compositionally biased region" description="Polar residues" evidence="1">
    <location>
        <begin position="43"/>
        <end position="54"/>
    </location>
</feature>
<evidence type="ECO:0000256" key="1">
    <source>
        <dbReference type="SAM" id="MobiDB-lite"/>
    </source>
</evidence>
<name>A0A1S0TLY0_LOALO</name>
<reference evidence="2" key="1">
    <citation type="submission" date="2012-04" db="EMBL/GenBank/DDBJ databases">
        <title>The Genome Sequence of Loa loa.</title>
        <authorList>
            <consortium name="The Broad Institute Genome Sequencing Platform"/>
            <consortium name="Broad Institute Genome Sequencing Center for Infectious Disease"/>
            <person name="Nutman T.B."/>
            <person name="Fink D.L."/>
            <person name="Russ C."/>
            <person name="Young S."/>
            <person name="Zeng Q."/>
            <person name="Gargeya S."/>
            <person name="Alvarado L."/>
            <person name="Berlin A."/>
            <person name="Chapman S.B."/>
            <person name="Chen Z."/>
            <person name="Freedman E."/>
            <person name="Gellesch M."/>
            <person name="Goldberg J."/>
            <person name="Griggs A."/>
            <person name="Gujja S."/>
            <person name="Heilman E.R."/>
            <person name="Heiman D."/>
            <person name="Howarth C."/>
            <person name="Mehta T."/>
            <person name="Neiman D."/>
            <person name="Pearson M."/>
            <person name="Roberts A."/>
            <person name="Saif S."/>
            <person name="Shea T."/>
            <person name="Shenoy N."/>
            <person name="Sisk P."/>
            <person name="Stolte C."/>
            <person name="Sykes S."/>
            <person name="White J."/>
            <person name="Yandava C."/>
            <person name="Haas B."/>
            <person name="Henn M.R."/>
            <person name="Nusbaum C."/>
            <person name="Birren B."/>
        </authorList>
    </citation>
    <scope>NUCLEOTIDE SEQUENCE [LARGE SCALE GENOMIC DNA]</scope>
</reference>
<sequence>MHMLKFCKEPLQSLDLTALAVTQSYSYTIRHLPNFALSDSFDNDSTAAKRQYSPTEEKLGWSSPGYKSVPLKISKQLIIIYGPQPLRNSAKSEFFMSLSEDGVYRYVPKIGGKKVLVKVLEEKG</sequence>
<proteinExistence type="predicted"/>
<dbReference type="GeneID" id="9949773"/>
<feature type="region of interest" description="Disordered" evidence="1">
    <location>
        <begin position="38"/>
        <end position="62"/>
    </location>
</feature>
<dbReference type="CTD" id="9949773"/>
<dbReference type="KEGG" id="loa:LOAG_12313"/>
<evidence type="ECO:0000313" key="2">
    <source>
        <dbReference type="EMBL" id="EFO16196.1"/>
    </source>
</evidence>
<dbReference type="AlphaFoldDB" id="A0A1S0TLY0"/>